<dbReference type="HAMAP" id="MF_00109">
    <property type="entry name" value="Shikimate_kinase"/>
    <property type="match status" value="1"/>
</dbReference>
<feature type="binding site" evidence="11">
    <location>
        <position position="118"/>
    </location>
    <ligand>
        <name>ATP</name>
        <dbReference type="ChEBI" id="CHEBI:30616"/>
    </ligand>
</feature>
<feature type="binding site" evidence="11">
    <location>
        <position position="57"/>
    </location>
    <ligand>
        <name>substrate</name>
    </ligand>
</feature>
<dbReference type="PROSITE" id="PS01128">
    <property type="entry name" value="SHIKIMATE_KINASE"/>
    <property type="match status" value="1"/>
</dbReference>
<dbReference type="InterPro" id="IPR000623">
    <property type="entry name" value="Shikimate_kinase/TSH1"/>
</dbReference>
<dbReference type="InterPro" id="IPR027417">
    <property type="entry name" value="P-loop_NTPase"/>
</dbReference>
<feature type="binding site" evidence="11">
    <location>
        <position position="79"/>
    </location>
    <ligand>
        <name>substrate</name>
    </ligand>
</feature>
<keyword evidence="11" id="KW-0963">Cytoplasm</keyword>
<evidence type="ECO:0000256" key="2">
    <source>
        <dbReference type="ARBA" id="ARBA00006997"/>
    </source>
</evidence>
<feature type="binding site" evidence="11">
    <location>
        <position position="15"/>
    </location>
    <ligand>
        <name>Mg(2+)</name>
        <dbReference type="ChEBI" id="CHEBI:18420"/>
    </ligand>
</feature>
<dbReference type="InterPro" id="IPR023000">
    <property type="entry name" value="Shikimate_kinase_CS"/>
</dbReference>
<protein>
    <recommendedName>
        <fullName evidence="3 11">Shikimate kinase</fullName>
        <shortName evidence="11">SK</shortName>
        <ecNumber evidence="3 11">2.7.1.71</ecNumber>
    </recommendedName>
</protein>
<comment type="similarity">
    <text evidence="2 11">Belongs to the shikimate kinase family.</text>
</comment>
<dbReference type="PANTHER" id="PTHR21087:SF16">
    <property type="entry name" value="SHIKIMATE KINASE 1, CHLOROPLASTIC"/>
    <property type="match status" value="1"/>
</dbReference>
<feature type="binding site" evidence="11">
    <location>
        <position position="133"/>
    </location>
    <ligand>
        <name>substrate</name>
    </ligand>
</feature>
<dbReference type="PRINTS" id="PR01100">
    <property type="entry name" value="SHIKIMTKNASE"/>
</dbReference>
<dbReference type="SUPFAM" id="SSF52540">
    <property type="entry name" value="P-loop containing nucleoside triphosphate hydrolases"/>
    <property type="match status" value="1"/>
</dbReference>
<keyword evidence="11" id="KW-0479">Metal-binding</keyword>
<feature type="binding site" evidence="11">
    <location>
        <position position="150"/>
    </location>
    <ligand>
        <name>ATP</name>
        <dbReference type="ChEBI" id="CHEBI:30616"/>
    </ligand>
</feature>
<evidence type="ECO:0000256" key="11">
    <source>
        <dbReference type="HAMAP-Rule" id="MF_00109"/>
    </source>
</evidence>
<organism evidence="12 13">
    <name type="scientific">Fusibacter bizertensis</name>
    <dbReference type="NCBI Taxonomy" id="1488331"/>
    <lineage>
        <taxon>Bacteria</taxon>
        <taxon>Bacillati</taxon>
        <taxon>Bacillota</taxon>
        <taxon>Clostridia</taxon>
        <taxon>Eubacteriales</taxon>
        <taxon>Eubacteriales Family XII. Incertae Sedis</taxon>
        <taxon>Fusibacter</taxon>
    </lineage>
</organism>
<evidence type="ECO:0000313" key="13">
    <source>
        <dbReference type="Proteomes" id="UP001158045"/>
    </source>
</evidence>
<reference evidence="12 13" key="1">
    <citation type="submission" date="2023-04" db="EMBL/GenBank/DDBJ databases">
        <title>Fusibacter bizertensis strain WBS, isolated from littoral bottom sediments of the Arctic seas - biochemical and genomic analysis.</title>
        <authorList>
            <person name="Brioukhanov A.L."/>
        </authorList>
    </citation>
    <scope>NUCLEOTIDE SEQUENCE [LARGE SCALE GENOMIC DNA]</scope>
    <source>
        <strain evidence="12 13">WBS</strain>
    </source>
</reference>
<evidence type="ECO:0000256" key="3">
    <source>
        <dbReference type="ARBA" id="ARBA00012154"/>
    </source>
</evidence>
<evidence type="ECO:0000256" key="8">
    <source>
        <dbReference type="ARBA" id="ARBA00022840"/>
    </source>
</evidence>
<comment type="pathway">
    <text evidence="1 11">Metabolic intermediate biosynthesis; chorismate biosynthesis; chorismate from D-erythrose 4-phosphate and phosphoenolpyruvate: step 5/7.</text>
</comment>
<evidence type="ECO:0000256" key="6">
    <source>
        <dbReference type="ARBA" id="ARBA00022741"/>
    </source>
</evidence>
<evidence type="ECO:0000256" key="4">
    <source>
        <dbReference type="ARBA" id="ARBA00022605"/>
    </source>
</evidence>
<gene>
    <name evidence="11" type="primary">aroK</name>
    <name evidence="12" type="ORF">QE109_02940</name>
</gene>
<evidence type="ECO:0000256" key="7">
    <source>
        <dbReference type="ARBA" id="ARBA00022777"/>
    </source>
</evidence>
<dbReference type="CDD" id="cd00464">
    <property type="entry name" value="SK"/>
    <property type="match status" value="1"/>
</dbReference>
<comment type="cofactor">
    <cofactor evidence="11">
        <name>Mg(2+)</name>
        <dbReference type="ChEBI" id="CHEBI:18420"/>
    </cofactor>
    <text evidence="11">Binds 1 Mg(2+) ion per subunit.</text>
</comment>
<evidence type="ECO:0000256" key="5">
    <source>
        <dbReference type="ARBA" id="ARBA00022679"/>
    </source>
</evidence>
<sequence>MNNIILVGMMGSGKSTIGKIVADKLNMKYMDLDQMIEQMQGLTISRIFEMYGEEKFRTLETDLIYKISDVNGAVISTGGGIVLNPVNTIQMKQTGTIFYLEGSLEQLRSNLEGETDHRPMLKANSLDTILRVRSGLYTSTAHHIISINNQTKEAIADQIIAAFQQA</sequence>
<dbReference type="PANTHER" id="PTHR21087">
    <property type="entry name" value="SHIKIMATE KINASE"/>
    <property type="match status" value="1"/>
</dbReference>
<evidence type="ECO:0000313" key="12">
    <source>
        <dbReference type="EMBL" id="MDH8677086.1"/>
    </source>
</evidence>
<dbReference type="RefSeq" id="WP_281092882.1">
    <property type="nucleotide sequence ID" value="NZ_JARYZI010000001.1"/>
</dbReference>
<keyword evidence="13" id="KW-1185">Reference proteome</keyword>
<keyword evidence="7 11" id="KW-0418">Kinase</keyword>
<comment type="subunit">
    <text evidence="11">Monomer.</text>
</comment>
<proteinExistence type="inferred from homology"/>
<keyword evidence="5 11" id="KW-0808">Transferase</keyword>
<comment type="catalytic activity">
    <reaction evidence="10 11">
        <text>shikimate + ATP = 3-phosphoshikimate + ADP + H(+)</text>
        <dbReference type="Rhea" id="RHEA:13121"/>
        <dbReference type="ChEBI" id="CHEBI:15378"/>
        <dbReference type="ChEBI" id="CHEBI:30616"/>
        <dbReference type="ChEBI" id="CHEBI:36208"/>
        <dbReference type="ChEBI" id="CHEBI:145989"/>
        <dbReference type="ChEBI" id="CHEBI:456216"/>
        <dbReference type="EC" id="2.7.1.71"/>
    </reaction>
</comment>
<evidence type="ECO:0000256" key="1">
    <source>
        <dbReference type="ARBA" id="ARBA00004842"/>
    </source>
</evidence>
<keyword evidence="6 11" id="KW-0547">Nucleotide-binding</keyword>
<accession>A0ABT6N9K1</accession>
<evidence type="ECO:0000256" key="10">
    <source>
        <dbReference type="ARBA" id="ARBA00048567"/>
    </source>
</evidence>
<feature type="binding site" evidence="11">
    <location>
        <begin position="11"/>
        <end position="16"/>
    </location>
    <ligand>
        <name>ATP</name>
        <dbReference type="ChEBI" id="CHEBI:30616"/>
    </ligand>
</feature>
<keyword evidence="8 11" id="KW-0067">ATP-binding</keyword>
<dbReference type="Proteomes" id="UP001158045">
    <property type="component" value="Unassembled WGS sequence"/>
</dbReference>
<evidence type="ECO:0000256" key="9">
    <source>
        <dbReference type="ARBA" id="ARBA00023141"/>
    </source>
</evidence>
<dbReference type="EC" id="2.7.1.71" evidence="3 11"/>
<dbReference type="Gene3D" id="3.40.50.300">
    <property type="entry name" value="P-loop containing nucleotide triphosphate hydrolases"/>
    <property type="match status" value="1"/>
</dbReference>
<dbReference type="InterPro" id="IPR031322">
    <property type="entry name" value="Shikimate/glucono_kinase"/>
</dbReference>
<feature type="binding site" evidence="11">
    <location>
        <position position="33"/>
    </location>
    <ligand>
        <name>substrate</name>
    </ligand>
</feature>
<dbReference type="Pfam" id="PF01202">
    <property type="entry name" value="SKI"/>
    <property type="match status" value="1"/>
</dbReference>
<dbReference type="GO" id="GO:0004765">
    <property type="term" value="F:shikimate kinase activity"/>
    <property type="evidence" value="ECO:0007669"/>
    <property type="project" value="UniProtKB-EC"/>
</dbReference>
<keyword evidence="4 11" id="KW-0028">Amino-acid biosynthesis</keyword>
<comment type="caution">
    <text evidence="12">The sequence shown here is derived from an EMBL/GenBank/DDBJ whole genome shotgun (WGS) entry which is preliminary data.</text>
</comment>
<keyword evidence="11" id="KW-0460">Magnesium</keyword>
<keyword evidence="9 11" id="KW-0057">Aromatic amino acid biosynthesis</keyword>
<comment type="subcellular location">
    <subcellularLocation>
        <location evidence="11">Cytoplasm</location>
    </subcellularLocation>
</comment>
<dbReference type="EMBL" id="JARYZI010000001">
    <property type="protein sequence ID" value="MDH8677086.1"/>
    <property type="molecule type" value="Genomic_DNA"/>
</dbReference>
<name>A0ABT6N9K1_9FIRM</name>
<comment type="function">
    <text evidence="11">Catalyzes the specific phosphorylation of the 3-hydroxyl group of shikimic acid using ATP as a cosubstrate.</text>
</comment>